<evidence type="ECO:0000256" key="1">
    <source>
        <dbReference type="SAM" id="MobiDB-lite"/>
    </source>
</evidence>
<name>A0A2S4KRH8_9HYPO</name>
<feature type="compositionally biased region" description="Polar residues" evidence="1">
    <location>
        <begin position="29"/>
        <end position="45"/>
    </location>
</feature>
<dbReference type="STRING" id="94208.A0A2S4KRH8"/>
<evidence type="ECO:0000256" key="2">
    <source>
        <dbReference type="SAM" id="Phobius"/>
    </source>
</evidence>
<keyword evidence="2" id="KW-0472">Membrane</keyword>
<keyword evidence="4" id="KW-1185">Reference proteome</keyword>
<organism evidence="3 4">
    <name type="scientific">Tolypocladium paradoxum</name>
    <dbReference type="NCBI Taxonomy" id="94208"/>
    <lineage>
        <taxon>Eukaryota</taxon>
        <taxon>Fungi</taxon>
        <taxon>Dikarya</taxon>
        <taxon>Ascomycota</taxon>
        <taxon>Pezizomycotina</taxon>
        <taxon>Sordariomycetes</taxon>
        <taxon>Hypocreomycetidae</taxon>
        <taxon>Hypocreales</taxon>
        <taxon>Ophiocordycipitaceae</taxon>
        <taxon>Tolypocladium</taxon>
    </lineage>
</organism>
<feature type="transmembrane region" description="Helical" evidence="2">
    <location>
        <begin position="186"/>
        <end position="206"/>
    </location>
</feature>
<feature type="compositionally biased region" description="Polar residues" evidence="1">
    <location>
        <begin position="53"/>
        <end position="75"/>
    </location>
</feature>
<keyword evidence="2" id="KW-1133">Transmembrane helix</keyword>
<protein>
    <submittedName>
        <fullName evidence="3">Positive regulator of purine utilization</fullName>
    </submittedName>
</protein>
<gene>
    <name evidence="3" type="ORF">TPAR_07010</name>
</gene>
<comment type="caution">
    <text evidence="3">The sequence shown here is derived from an EMBL/GenBank/DDBJ whole genome shotgun (WGS) entry which is preliminary data.</text>
</comment>
<evidence type="ECO:0000313" key="3">
    <source>
        <dbReference type="EMBL" id="POR32768.1"/>
    </source>
</evidence>
<dbReference type="AlphaFoldDB" id="A0A2S4KRH8"/>
<dbReference type="Proteomes" id="UP000237481">
    <property type="component" value="Unassembled WGS sequence"/>
</dbReference>
<feature type="compositionally biased region" description="Basic and acidic residues" evidence="1">
    <location>
        <begin position="1"/>
        <end position="12"/>
    </location>
</feature>
<dbReference type="EMBL" id="PKSG01000798">
    <property type="protein sequence ID" value="POR32768.1"/>
    <property type="molecule type" value="Genomic_DNA"/>
</dbReference>
<proteinExistence type="predicted"/>
<accession>A0A2S4KRH8</accession>
<keyword evidence="2" id="KW-0812">Transmembrane</keyword>
<feature type="region of interest" description="Disordered" evidence="1">
    <location>
        <begin position="1"/>
        <end position="97"/>
    </location>
</feature>
<dbReference type="OrthoDB" id="189997at2759"/>
<sequence length="349" mass="37779">MKKELVPRDSRSALRHSSAPHKPPRRTSPVASQPHKSQPSSLTTISHRKPPVQMNNGRIQMAGSENGSQTPTQTPAGGAGRRPADSSRACDWPAPMPAAEDPYKSAVAWFPSRSGNAGASCTDGRRNPQERTDVRIPPAPHLSGALPCSAHGPAATQPGHSQAFGEALDKCHSTIRIFDMLYRRNLLVHSWISFHALVLATLTMLYCIKTVSRLSRGRMQPESTVRSESCRDILDDLGRSMIRGQAASCFRTSSSSWPQLNNECQTSAAARDPNRSFAAFPDQGALSLVPSNGQPIDQDASEVPLNLLDDFLASGSIANYFDSSESNSMDSIVRNLVDVFDTTNPDMCS</sequence>
<evidence type="ECO:0000313" key="4">
    <source>
        <dbReference type="Proteomes" id="UP000237481"/>
    </source>
</evidence>
<reference evidence="3 4" key="1">
    <citation type="submission" date="2018-01" db="EMBL/GenBank/DDBJ databases">
        <title>Harnessing the power of phylogenomics to disentangle the directionality and signatures of interkingdom host jumping in the parasitic fungal genus Tolypocladium.</title>
        <authorList>
            <person name="Quandt C.A."/>
            <person name="Patterson W."/>
            <person name="Spatafora J.W."/>
        </authorList>
    </citation>
    <scope>NUCLEOTIDE SEQUENCE [LARGE SCALE GENOMIC DNA]</scope>
    <source>
        <strain evidence="3 4">NRBC 100945</strain>
    </source>
</reference>